<gene>
    <name evidence="9" type="ORF">MNBD_ACTINO01-1030</name>
</gene>
<evidence type="ECO:0000256" key="4">
    <source>
        <dbReference type="ARBA" id="ARBA00022475"/>
    </source>
</evidence>
<accession>A0A3B0T3E7</accession>
<comment type="subcellular location">
    <subcellularLocation>
        <location evidence="1">Cell membrane</location>
        <topology evidence="1">Multi-pass membrane protein</topology>
    </subcellularLocation>
</comment>
<sequence>MWYEGARAVAPILLGVVPFGLIFGVTAAASDVPLLAAWASSFIIFAGAAQLAVVGILGAGGAAIVAVFTAVIINARHLMYSADMGRYTVEAPLGRKAVMAYVLTDQAYLVTSHRFPDPASAEGFTSFYFGSAVTLWLTWQVATTAGILLGTAVPSSWSLEFAIPLTFLALLILAIKDKPGLVAAAVGGIIALAAVGLPYHLGLLLGALSGIVAGVAAERALR</sequence>
<dbReference type="GO" id="GO:1903785">
    <property type="term" value="P:L-valine transmembrane transport"/>
    <property type="evidence" value="ECO:0007669"/>
    <property type="project" value="TreeGrafter"/>
</dbReference>
<keyword evidence="5 8" id="KW-0812">Transmembrane</keyword>
<feature type="transmembrane region" description="Helical" evidence="8">
    <location>
        <begin position="12"/>
        <end position="30"/>
    </location>
</feature>
<feature type="transmembrane region" description="Helical" evidence="8">
    <location>
        <begin position="155"/>
        <end position="173"/>
    </location>
</feature>
<evidence type="ECO:0000256" key="7">
    <source>
        <dbReference type="ARBA" id="ARBA00023136"/>
    </source>
</evidence>
<dbReference type="PANTHER" id="PTHR34979">
    <property type="entry name" value="INNER MEMBRANE PROTEIN YGAZ"/>
    <property type="match status" value="1"/>
</dbReference>
<dbReference type="Pfam" id="PF03591">
    <property type="entry name" value="AzlC"/>
    <property type="match status" value="1"/>
</dbReference>
<evidence type="ECO:0000256" key="2">
    <source>
        <dbReference type="ARBA" id="ARBA00010735"/>
    </source>
</evidence>
<comment type="similarity">
    <text evidence="2">Belongs to the AzlC family.</text>
</comment>
<dbReference type="GO" id="GO:0005886">
    <property type="term" value="C:plasma membrane"/>
    <property type="evidence" value="ECO:0007669"/>
    <property type="project" value="UniProtKB-SubCell"/>
</dbReference>
<dbReference type="InterPro" id="IPR011606">
    <property type="entry name" value="Brnchd-chn_aa_trnsp_permease"/>
</dbReference>
<proteinExistence type="inferred from homology"/>
<evidence type="ECO:0000256" key="8">
    <source>
        <dbReference type="SAM" id="Phobius"/>
    </source>
</evidence>
<keyword evidence="7 8" id="KW-0472">Membrane</keyword>
<keyword evidence="6 8" id="KW-1133">Transmembrane helix</keyword>
<keyword evidence="3" id="KW-0813">Transport</keyword>
<feature type="transmembrane region" description="Helical" evidence="8">
    <location>
        <begin position="42"/>
        <end position="75"/>
    </location>
</feature>
<organism evidence="9">
    <name type="scientific">hydrothermal vent metagenome</name>
    <dbReference type="NCBI Taxonomy" id="652676"/>
    <lineage>
        <taxon>unclassified sequences</taxon>
        <taxon>metagenomes</taxon>
        <taxon>ecological metagenomes</taxon>
    </lineage>
</organism>
<dbReference type="EMBL" id="UOEI01000658">
    <property type="protein sequence ID" value="VAW08962.1"/>
    <property type="molecule type" value="Genomic_DNA"/>
</dbReference>
<evidence type="ECO:0008006" key="10">
    <source>
        <dbReference type="Google" id="ProtNLM"/>
    </source>
</evidence>
<evidence type="ECO:0000256" key="3">
    <source>
        <dbReference type="ARBA" id="ARBA00022448"/>
    </source>
</evidence>
<evidence type="ECO:0000313" key="9">
    <source>
        <dbReference type="EMBL" id="VAW08962.1"/>
    </source>
</evidence>
<reference evidence="9" key="1">
    <citation type="submission" date="2018-06" db="EMBL/GenBank/DDBJ databases">
        <authorList>
            <person name="Zhirakovskaya E."/>
        </authorList>
    </citation>
    <scope>NUCLEOTIDE SEQUENCE</scope>
</reference>
<protein>
    <recommendedName>
        <fullName evidence="10">Branched-chain amino acid ABC transporter permease</fullName>
    </recommendedName>
</protein>
<evidence type="ECO:0000256" key="1">
    <source>
        <dbReference type="ARBA" id="ARBA00004651"/>
    </source>
</evidence>
<evidence type="ECO:0000256" key="5">
    <source>
        <dbReference type="ARBA" id="ARBA00022692"/>
    </source>
</evidence>
<keyword evidence="4" id="KW-1003">Cell membrane</keyword>
<evidence type="ECO:0000256" key="6">
    <source>
        <dbReference type="ARBA" id="ARBA00022989"/>
    </source>
</evidence>
<dbReference type="PANTHER" id="PTHR34979:SF1">
    <property type="entry name" value="INNER MEMBRANE PROTEIN YGAZ"/>
    <property type="match status" value="1"/>
</dbReference>
<name>A0A3B0T3E7_9ZZZZ</name>
<feature type="transmembrane region" description="Helical" evidence="8">
    <location>
        <begin position="127"/>
        <end position="149"/>
    </location>
</feature>
<dbReference type="AlphaFoldDB" id="A0A3B0T3E7"/>